<gene>
    <name evidence="2" type="ORF">SDC9_76715</name>
</gene>
<name>A0A644YNY8_9ZZZZ</name>
<protein>
    <submittedName>
        <fullName evidence="2">Uncharacterized protein</fullName>
    </submittedName>
</protein>
<keyword evidence="1" id="KW-1133">Transmembrane helix</keyword>
<accession>A0A644YNY8</accession>
<comment type="caution">
    <text evidence="2">The sequence shown here is derived from an EMBL/GenBank/DDBJ whole genome shotgun (WGS) entry which is preliminary data.</text>
</comment>
<organism evidence="2">
    <name type="scientific">bioreactor metagenome</name>
    <dbReference type="NCBI Taxonomy" id="1076179"/>
    <lineage>
        <taxon>unclassified sequences</taxon>
        <taxon>metagenomes</taxon>
        <taxon>ecological metagenomes</taxon>
    </lineage>
</organism>
<evidence type="ECO:0000313" key="2">
    <source>
        <dbReference type="EMBL" id="MPM30170.1"/>
    </source>
</evidence>
<proteinExistence type="predicted"/>
<keyword evidence="1" id="KW-0472">Membrane</keyword>
<dbReference type="AlphaFoldDB" id="A0A644YNY8"/>
<reference evidence="2" key="1">
    <citation type="submission" date="2019-08" db="EMBL/GenBank/DDBJ databases">
        <authorList>
            <person name="Kucharzyk K."/>
            <person name="Murdoch R.W."/>
            <person name="Higgins S."/>
            <person name="Loffler F."/>
        </authorList>
    </citation>
    <scope>NUCLEOTIDE SEQUENCE</scope>
</reference>
<feature type="transmembrane region" description="Helical" evidence="1">
    <location>
        <begin position="6"/>
        <end position="25"/>
    </location>
</feature>
<sequence>MREWLGIIISVLSVLLAFGTFYWRVRVDNRQQQEKQTALQAEFSKGVNERIAVLQKAHDSEIAQLRLELQSRLEDLHGRVDERRRKDVQDLHNRVNALETTYLASVGDRLGKIEGKMDSMNNTLMLIQRHFIENQGGSQ</sequence>
<dbReference type="EMBL" id="VSSQ01005715">
    <property type="protein sequence ID" value="MPM30170.1"/>
    <property type="molecule type" value="Genomic_DNA"/>
</dbReference>
<keyword evidence="1" id="KW-0812">Transmembrane</keyword>
<evidence type="ECO:0000256" key="1">
    <source>
        <dbReference type="SAM" id="Phobius"/>
    </source>
</evidence>